<dbReference type="AlphaFoldDB" id="A0A0S3R7E6"/>
<dbReference type="Proteomes" id="UP000291084">
    <property type="component" value="Chromosome 1"/>
</dbReference>
<organism evidence="2 3">
    <name type="scientific">Vigna angularis var. angularis</name>
    <dbReference type="NCBI Taxonomy" id="157739"/>
    <lineage>
        <taxon>Eukaryota</taxon>
        <taxon>Viridiplantae</taxon>
        <taxon>Streptophyta</taxon>
        <taxon>Embryophyta</taxon>
        <taxon>Tracheophyta</taxon>
        <taxon>Spermatophyta</taxon>
        <taxon>Magnoliopsida</taxon>
        <taxon>eudicotyledons</taxon>
        <taxon>Gunneridae</taxon>
        <taxon>Pentapetalae</taxon>
        <taxon>rosids</taxon>
        <taxon>fabids</taxon>
        <taxon>Fabales</taxon>
        <taxon>Fabaceae</taxon>
        <taxon>Papilionoideae</taxon>
        <taxon>50 kb inversion clade</taxon>
        <taxon>NPAAA clade</taxon>
        <taxon>indigoferoid/millettioid clade</taxon>
        <taxon>Phaseoleae</taxon>
        <taxon>Vigna</taxon>
    </lineage>
</organism>
<reference evidence="2 3" key="1">
    <citation type="journal article" date="2015" name="Sci. Rep.">
        <title>The power of single molecule real-time sequencing technology in the de novo assembly of a eukaryotic genome.</title>
        <authorList>
            <person name="Sakai H."/>
            <person name="Naito K."/>
            <person name="Ogiso-Tanaka E."/>
            <person name="Takahashi Y."/>
            <person name="Iseki K."/>
            <person name="Muto C."/>
            <person name="Satou K."/>
            <person name="Teruya K."/>
            <person name="Shiroma A."/>
            <person name="Shimoji M."/>
            <person name="Hirano T."/>
            <person name="Itoh T."/>
            <person name="Kaga A."/>
            <person name="Tomooka N."/>
        </authorList>
    </citation>
    <scope>NUCLEOTIDE SEQUENCE [LARGE SCALE GENOMIC DNA]</scope>
    <source>
        <strain evidence="3">cv. Shumari</strain>
    </source>
</reference>
<gene>
    <name evidence="2" type="primary">Vigan.01G450600</name>
    <name evidence="2" type="ORF">VIGAN_01450600</name>
</gene>
<protein>
    <submittedName>
        <fullName evidence="2">Uncharacterized protein</fullName>
    </submittedName>
</protein>
<evidence type="ECO:0000256" key="1">
    <source>
        <dbReference type="SAM" id="MobiDB-lite"/>
    </source>
</evidence>
<evidence type="ECO:0000313" key="2">
    <source>
        <dbReference type="EMBL" id="BAT76494.1"/>
    </source>
</evidence>
<accession>A0A0S3R7E6</accession>
<keyword evidence="3" id="KW-1185">Reference proteome</keyword>
<name>A0A0S3R7E6_PHAAN</name>
<dbReference type="EMBL" id="AP015034">
    <property type="protein sequence ID" value="BAT76494.1"/>
    <property type="molecule type" value="Genomic_DNA"/>
</dbReference>
<proteinExistence type="predicted"/>
<evidence type="ECO:0000313" key="3">
    <source>
        <dbReference type="Proteomes" id="UP000291084"/>
    </source>
</evidence>
<sequence>MEERRIVVVRPVSVTPVSVINGVREIKQTLIRTALPIQRSECSVVGFTMQSRQINGVIEEGAFGQLQFLVAAHLRVLPLKRRRIGQTVAETETQGLVSGSSDQAGERSNL</sequence>
<feature type="region of interest" description="Disordered" evidence="1">
    <location>
        <begin position="90"/>
        <end position="110"/>
    </location>
</feature>